<dbReference type="OrthoDB" id="5696983at2"/>
<dbReference type="EMBL" id="CP036291">
    <property type="protein sequence ID" value="QDU86956.1"/>
    <property type="molecule type" value="Genomic_DNA"/>
</dbReference>
<evidence type="ECO:0008006" key="3">
    <source>
        <dbReference type="Google" id="ProtNLM"/>
    </source>
</evidence>
<dbReference type="RefSeq" id="WP_145280656.1">
    <property type="nucleotide sequence ID" value="NZ_CP036291.1"/>
</dbReference>
<evidence type="ECO:0000313" key="2">
    <source>
        <dbReference type="Proteomes" id="UP000317429"/>
    </source>
</evidence>
<name>A0A518D658_9BACT</name>
<dbReference type="AlphaFoldDB" id="A0A518D658"/>
<organism evidence="1 2">
    <name type="scientific">Pirellulimonas nuda</name>
    <dbReference type="NCBI Taxonomy" id="2528009"/>
    <lineage>
        <taxon>Bacteria</taxon>
        <taxon>Pseudomonadati</taxon>
        <taxon>Planctomycetota</taxon>
        <taxon>Planctomycetia</taxon>
        <taxon>Pirellulales</taxon>
        <taxon>Lacipirellulaceae</taxon>
        <taxon>Pirellulimonas</taxon>
    </lineage>
</organism>
<dbReference type="Proteomes" id="UP000317429">
    <property type="component" value="Chromosome"/>
</dbReference>
<gene>
    <name evidence="1" type="ORF">Pla175_03100</name>
</gene>
<protein>
    <recommendedName>
        <fullName evidence="3">Glycosyl transferases group 1</fullName>
    </recommendedName>
</protein>
<dbReference type="Gene3D" id="3.40.50.2000">
    <property type="entry name" value="Glycogen Phosphorylase B"/>
    <property type="match status" value="1"/>
</dbReference>
<accession>A0A518D658</accession>
<dbReference type="KEGG" id="pnd:Pla175_03100"/>
<keyword evidence="2" id="KW-1185">Reference proteome</keyword>
<evidence type="ECO:0000313" key="1">
    <source>
        <dbReference type="EMBL" id="QDU86956.1"/>
    </source>
</evidence>
<reference evidence="1 2" key="1">
    <citation type="submission" date="2019-02" db="EMBL/GenBank/DDBJ databases">
        <title>Deep-cultivation of Planctomycetes and their phenomic and genomic characterization uncovers novel biology.</title>
        <authorList>
            <person name="Wiegand S."/>
            <person name="Jogler M."/>
            <person name="Boedeker C."/>
            <person name="Pinto D."/>
            <person name="Vollmers J."/>
            <person name="Rivas-Marin E."/>
            <person name="Kohn T."/>
            <person name="Peeters S.H."/>
            <person name="Heuer A."/>
            <person name="Rast P."/>
            <person name="Oberbeckmann S."/>
            <person name="Bunk B."/>
            <person name="Jeske O."/>
            <person name="Meyerdierks A."/>
            <person name="Storesund J.E."/>
            <person name="Kallscheuer N."/>
            <person name="Luecker S."/>
            <person name="Lage O.M."/>
            <person name="Pohl T."/>
            <person name="Merkel B.J."/>
            <person name="Hornburger P."/>
            <person name="Mueller R.-W."/>
            <person name="Bruemmer F."/>
            <person name="Labrenz M."/>
            <person name="Spormann A.M."/>
            <person name="Op den Camp H."/>
            <person name="Overmann J."/>
            <person name="Amann R."/>
            <person name="Jetten M.S.M."/>
            <person name="Mascher T."/>
            <person name="Medema M.H."/>
            <person name="Devos D.P."/>
            <person name="Kaster A.-K."/>
            <person name="Ovreas L."/>
            <person name="Rohde M."/>
            <person name="Galperin M.Y."/>
            <person name="Jogler C."/>
        </authorList>
    </citation>
    <scope>NUCLEOTIDE SEQUENCE [LARGE SCALE GENOMIC DNA]</scope>
    <source>
        <strain evidence="1 2">Pla175</strain>
    </source>
</reference>
<sequence>MNQPRLNPRTRRSLAWFRASHYARLKFLTDPLNDWLRRGRSYVMPSHYRYVRRLVRGASPAPLPGEKTALVDLHTRDFDADGGRYFYLLLRNLRRCGYRVVIVNNYRFLAESKRKVFKRRYFEEFPYELCDAGSGVQSAGVGDGAGGVVVWTDRRDPRRYEGVDAKIVRVLPIAGCRPANLAPASVWMPYPALQEPATHEELAALRQTPRTARVLFAGRTAPEYHSRKITRLHGVVSRLEMIELLLDSELPLQHYARLADVAAPAEPQAVWLPPYDRGAFRTTGVIDAAQWLGLLGRADFYIASPGTGMPLAHNVVEAMQVGTVPIIEYGDYFRPPLTDGVNALVFRGARGFLGAVERAIAMDAARRAAMHAAVVEYYDTHLRFDSFLRKVEASQERVVEVQYYG</sequence>
<proteinExistence type="predicted"/>